<evidence type="ECO:0000313" key="2">
    <source>
        <dbReference type="EMBL" id="BAH18222.1"/>
    </source>
</evidence>
<gene>
    <name evidence="2" type="ordered locus">MCCL_1515</name>
</gene>
<reference evidence="2 3" key="1">
    <citation type="journal article" date="2009" name="J. Bacteriol.">
        <title>Complete genome sequence of Macrococcus caseolyticus strain JCSCS5402, reflecting the ancestral genome of the human-pathogenic staphylococci.</title>
        <authorList>
            <person name="Baba T."/>
            <person name="Kuwahara-Arai K."/>
            <person name="Uchiyama I."/>
            <person name="Takeuchi F."/>
            <person name="Ito T."/>
            <person name="Hiramatsu K."/>
        </authorList>
    </citation>
    <scope>NUCLEOTIDE SEQUENCE [LARGE SCALE GENOMIC DNA]</scope>
    <source>
        <strain evidence="2 3">JCSC5402</strain>
    </source>
</reference>
<organism evidence="2 3">
    <name type="scientific">Macrococcus caseolyticus (strain JCSC5402)</name>
    <name type="common">Macrococcoides caseolyticum</name>
    <dbReference type="NCBI Taxonomy" id="458233"/>
    <lineage>
        <taxon>Bacteria</taxon>
        <taxon>Bacillati</taxon>
        <taxon>Bacillota</taxon>
        <taxon>Bacilli</taxon>
        <taxon>Bacillales</taxon>
        <taxon>Staphylococcaceae</taxon>
        <taxon>Macrococcoides</taxon>
    </lineage>
</organism>
<dbReference type="InterPro" id="IPR054738">
    <property type="entry name" value="Siphovirus-type_tail_C"/>
</dbReference>
<dbReference type="Proteomes" id="UP000001383">
    <property type="component" value="Chromosome"/>
</dbReference>
<dbReference type="Gene3D" id="2.60.120.860">
    <property type="match status" value="1"/>
</dbReference>
<dbReference type="eggNOG" id="COG4722">
    <property type="taxonomic scope" value="Bacteria"/>
</dbReference>
<dbReference type="Pfam" id="PF22768">
    <property type="entry name" value="SPP1_Dit"/>
    <property type="match status" value="1"/>
</dbReference>
<name>B9E7Q4_MACCJ</name>
<protein>
    <recommendedName>
        <fullName evidence="1">Siphovirus-type tail component C-terminal domain-containing protein</fullName>
    </recommendedName>
</protein>
<sequence length="336" mass="38573">MIAKGVNGEATDYFMVGQPEDAYKEIKDTEPYYFSDEFNTLDLRNWNYVSNDTTFGTGRDGGDARGGRFSLYSDKQSIYVTNWGTNTSTNWHGAGLQKSVSKSLQDFRIRFKLVIRNYAGVGTGKSFAYVKDENDRVLFSIGYVNTTMNKNDSEILVYAYNEHGEARKIYSKATPYSLKNAKNIHVFMYLERRGQNIKITTFKYNTDKDKSRKKPLDNDVRIIKDRGNFYQRPARIMNIYAGKSSKSDKFMAINVLGFSVQELLPRQSDVTPIVIRKGDLVYIDTKEHIVTINDDNVLHLKDFGSNYFNVEKGVSELLISPEATFDTTVKWTERYI</sequence>
<accession>B9E7Q4</accession>
<dbReference type="KEGG" id="mcl:MCCL_1515"/>
<dbReference type="STRING" id="458233.MCCL_1515"/>
<evidence type="ECO:0000259" key="1">
    <source>
        <dbReference type="Pfam" id="PF22768"/>
    </source>
</evidence>
<dbReference type="EMBL" id="AP009484">
    <property type="protein sequence ID" value="BAH18222.1"/>
    <property type="molecule type" value="Genomic_DNA"/>
</dbReference>
<dbReference type="RefSeq" id="WP_012657420.1">
    <property type="nucleotide sequence ID" value="NC_011999.1"/>
</dbReference>
<proteinExistence type="predicted"/>
<dbReference type="AlphaFoldDB" id="B9E7Q4"/>
<dbReference type="HOGENOM" id="CLU_825848_0_0_9"/>
<evidence type="ECO:0000313" key="3">
    <source>
        <dbReference type="Proteomes" id="UP000001383"/>
    </source>
</evidence>
<feature type="domain" description="Siphovirus-type tail component C-terminal" evidence="1">
    <location>
        <begin position="276"/>
        <end position="335"/>
    </location>
</feature>